<evidence type="ECO:0000256" key="14">
    <source>
        <dbReference type="ARBA" id="ARBA00047761"/>
    </source>
</evidence>
<keyword evidence="10 20" id="KW-0904">Protein phosphatase</keyword>
<evidence type="ECO:0000256" key="4">
    <source>
        <dbReference type="ARBA" id="ARBA00006702"/>
    </source>
</evidence>
<dbReference type="CDD" id="cd00143">
    <property type="entry name" value="PP2Cc"/>
    <property type="match status" value="1"/>
</dbReference>
<evidence type="ECO:0000256" key="9">
    <source>
        <dbReference type="ARBA" id="ARBA00022842"/>
    </source>
</evidence>
<dbReference type="PROSITE" id="PS51746">
    <property type="entry name" value="PPM_2"/>
    <property type="match status" value="1"/>
</dbReference>
<evidence type="ECO:0000256" key="3">
    <source>
        <dbReference type="ARBA" id="ARBA00004479"/>
    </source>
</evidence>
<dbReference type="AlphaFoldDB" id="A0A9N7Z8J8"/>
<comment type="catalytic activity">
    <reaction evidence="14">
        <text>O-phospho-L-seryl-[protein] + H2O = L-seryl-[protein] + phosphate</text>
        <dbReference type="Rhea" id="RHEA:20629"/>
        <dbReference type="Rhea" id="RHEA-COMP:9863"/>
        <dbReference type="Rhea" id="RHEA-COMP:11604"/>
        <dbReference type="ChEBI" id="CHEBI:15377"/>
        <dbReference type="ChEBI" id="CHEBI:29999"/>
        <dbReference type="ChEBI" id="CHEBI:43474"/>
        <dbReference type="ChEBI" id="CHEBI:83421"/>
        <dbReference type="EC" id="3.1.3.16"/>
    </reaction>
</comment>
<comment type="cofactor">
    <cofactor evidence="1">
        <name>Mn(2+)</name>
        <dbReference type="ChEBI" id="CHEBI:29035"/>
    </cofactor>
</comment>
<evidence type="ECO:0000256" key="5">
    <source>
        <dbReference type="ARBA" id="ARBA00013081"/>
    </source>
</evidence>
<keyword evidence="11" id="KW-1133">Transmembrane helix</keyword>
<evidence type="ECO:0000259" key="22">
    <source>
        <dbReference type="PROSITE" id="PS51746"/>
    </source>
</evidence>
<evidence type="ECO:0000256" key="12">
    <source>
        <dbReference type="ARBA" id="ARBA00023136"/>
    </source>
</evidence>
<keyword evidence="6" id="KW-0812">Transmembrane</keyword>
<dbReference type="InterPro" id="IPR015655">
    <property type="entry name" value="PP2C"/>
</dbReference>
<evidence type="ECO:0000256" key="7">
    <source>
        <dbReference type="ARBA" id="ARBA00022723"/>
    </source>
</evidence>
<accession>A0A9N7Z8J8</accession>
<comment type="subcellular location">
    <subcellularLocation>
        <location evidence="3">Membrane</location>
        <topology evidence="3">Single-pass type I membrane protein</topology>
    </subcellularLocation>
</comment>
<evidence type="ECO:0000256" key="1">
    <source>
        <dbReference type="ARBA" id="ARBA00001936"/>
    </source>
</evidence>
<evidence type="ECO:0000256" key="2">
    <source>
        <dbReference type="ARBA" id="ARBA00001946"/>
    </source>
</evidence>
<evidence type="ECO:0000256" key="19">
    <source>
        <dbReference type="ARBA" id="ARBA00081433"/>
    </source>
</evidence>
<keyword evidence="12" id="KW-0472">Membrane</keyword>
<dbReference type="EMBL" id="CADEAL010004217">
    <property type="protein sequence ID" value="CAB1454576.1"/>
    <property type="molecule type" value="Genomic_DNA"/>
</dbReference>
<evidence type="ECO:0000313" key="24">
    <source>
        <dbReference type="Proteomes" id="UP001153269"/>
    </source>
</evidence>
<evidence type="ECO:0000256" key="17">
    <source>
        <dbReference type="ARBA" id="ARBA00070219"/>
    </source>
</evidence>
<dbReference type="Gene3D" id="3.60.40.10">
    <property type="entry name" value="PPM-type phosphatase domain"/>
    <property type="match status" value="1"/>
</dbReference>
<evidence type="ECO:0000256" key="20">
    <source>
        <dbReference type="RuleBase" id="RU003465"/>
    </source>
</evidence>
<dbReference type="GO" id="GO:0004722">
    <property type="term" value="F:protein serine/threonine phosphatase activity"/>
    <property type="evidence" value="ECO:0007669"/>
    <property type="project" value="UniProtKB-EC"/>
</dbReference>
<keyword evidence="24" id="KW-1185">Reference proteome</keyword>
<dbReference type="Proteomes" id="UP001153269">
    <property type="component" value="Unassembled WGS sequence"/>
</dbReference>
<proteinExistence type="inferred from homology"/>
<evidence type="ECO:0000256" key="6">
    <source>
        <dbReference type="ARBA" id="ARBA00022692"/>
    </source>
</evidence>
<feature type="domain" description="PPM-type phosphatase" evidence="22">
    <location>
        <begin position="137"/>
        <end position="396"/>
    </location>
</feature>
<evidence type="ECO:0000256" key="13">
    <source>
        <dbReference type="ARBA" id="ARBA00023211"/>
    </source>
</evidence>
<comment type="function">
    <text evidence="16">Acts as a suppressor of the SAPK signaling pathways by associating with and dephosphorylating MAP3K7/TAK1 and MAP3K5, and by attenuating the association between MAP3K7/TAK1 and MAP2K4 or MAP2K6.</text>
</comment>
<keyword evidence="8 20" id="KW-0378">Hydrolase</keyword>
<sequence length="410" mass="46422">MLCKIIPDDVMEWRCVCRNRRARVDAETEPKRIREEKRGHRRKGRTPPSHSVDSRLPPRWLSRLCSRPETLFLLCISLALWSYFFHTDEVKTIVKSSRDAVKMVKGKVAEMMQNDRLGGLSILDAEFSKTWEFKNNNVAVYSIQGRRDHMEDRFEVLTDIANKSHPSIFGIFDGHGGEAAADYVKAHLPDSLKQQLQAFEREKRDSSLSYGSILEQRILSVDREILDKLSVKNDEAGTTCLVALLSDRELTVANVGDSRGVLCDKDGNAVALSHDHKPYQLKERKRIKRAGGFISFNGSWRVQGILAMSRSLGDYPLKNLNVVIPDPDVMTFDLDKLQPEFMILASDGLWDAFSNEEAVRFVRERLDEPHFGAKSIVLQSFYRGCPDNITVMVVKFKSGAGRSGSSKTGQ</sequence>
<comment type="caution">
    <text evidence="23">The sequence shown here is derived from an EMBL/GenBank/DDBJ whole genome shotgun (WGS) entry which is preliminary data.</text>
</comment>
<evidence type="ECO:0000256" key="11">
    <source>
        <dbReference type="ARBA" id="ARBA00022989"/>
    </source>
</evidence>
<protein>
    <recommendedName>
        <fullName evidence="17">Protein phosphatase 1L</fullName>
        <ecNumber evidence="5">3.1.3.16</ecNumber>
    </recommendedName>
    <alternativeName>
        <fullName evidence="18">Protein phosphatase 1-like</fullName>
    </alternativeName>
    <alternativeName>
        <fullName evidence="19">Protein phosphatase 2C isoform epsilon</fullName>
    </alternativeName>
</protein>
<keyword evidence="9" id="KW-0460">Magnesium</keyword>
<organism evidence="23 24">
    <name type="scientific">Pleuronectes platessa</name>
    <name type="common">European plaice</name>
    <dbReference type="NCBI Taxonomy" id="8262"/>
    <lineage>
        <taxon>Eukaryota</taxon>
        <taxon>Metazoa</taxon>
        <taxon>Chordata</taxon>
        <taxon>Craniata</taxon>
        <taxon>Vertebrata</taxon>
        <taxon>Euteleostomi</taxon>
        <taxon>Actinopterygii</taxon>
        <taxon>Neopterygii</taxon>
        <taxon>Teleostei</taxon>
        <taxon>Neoteleostei</taxon>
        <taxon>Acanthomorphata</taxon>
        <taxon>Carangaria</taxon>
        <taxon>Pleuronectiformes</taxon>
        <taxon>Pleuronectoidei</taxon>
        <taxon>Pleuronectidae</taxon>
        <taxon>Pleuronectes</taxon>
    </lineage>
</organism>
<dbReference type="InterPro" id="IPR000222">
    <property type="entry name" value="PP2C_BS"/>
</dbReference>
<evidence type="ECO:0000256" key="16">
    <source>
        <dbReference type="ARBA" id="ARBA00059697"/>
    </source>
</evidence>
<dbReference type="GO" id="GO:0016020">
    <property type="term" value="C:membrane"/>
    <property type="evidence" value="ECO:0007669"/>
    <property type="project" value="UniProtKB-SubCell"/>
</dbReference>
<comment type="cofactor">
    <cofactor evidence="2">
        <name>Mg(2+)</name>
        <dbReference type="ChEBI" id="CHEBI:18420"/>
    </cofactor>
</comment>
<dbReference type="FunFam" id="3.60.40.10:FF:000017">
    <property type="entry name" value="phosphatase 1L isoform X1"/>
    <property type="match status" value="1"/>
</dbReference>
<dbReference type="InterPro" id="IPR036457">
    <property type="entry name" value="PPM-type-like_dom_sf"/>
</dbReference>
<evidence type="ECO:0000256" key="15">
    <source>
        <dbReference type="ARBA" id="ARBA00048336"/>
    </source>
</evidence>
<feature type="compositionally biased region" description="Basic and acidic residues" evidence="21">
    <location>
        <begin position="27"/>
        <end position="38"/>
    </location>
</feature>
<dbReference type="PANTHER" id="PTHR47992">
    <property type="entry name" value="PROTEIN PHOSPHATASE"/>
    <property type="match status" value="1"/>
</dbReference>
<feature type="region of interest" description="Disordered" evidence="21">
    <location>
        <begin position="27"/>
        <end position="55"/>
    </location>
</feature>
<gene>
    <name evidence="23" type="ORF">PLEPLA_LOCUS42342</name>
</gene>
<evidence type="ECO:0000256" key="21">
    <source>
        <dbReference type="SAM" id="MobiDB-lite"/>
    </source>
</evidence>
<dbReference type="EC" id="3.1.3.16" evidence="5"/>
<dbReference type="SMART" id="SM00332">
    <property type="entry name" value="PP2Cc"/>
    <property type="match status" value="1"/>
</dbReference>
<comment type="similarity">
    <text evidence="4 20">Belongs to the PP2C family.</text>
</comment>
<dbReference type="PROSITE" id="PS01032">
    <property type="entry name" value="PPM_1"/>
    <property type="match status" value="1"/>
</dbReference>
<keyword evidence="13" id="KW-0464">Manganese</keyword>
<dbReference type="InterPro" id="IPR001932">
    <property type="entry name" value="PPM-type_phosphatase-like_dom"/>
</dbReference>
<name>A0A9N7Z8J8_PLEPL</name>
<dbReference type="GO" id="GO:0046872">
    <property type="term" value="F:metal ion binding"/>
    <property type="evidence" value="ECO:0007669"/>
    <property type="project" value="UniProtKB-KW"/>
</dbReference>
<dbReference type="SUPFAM" id="SSF81606">
    <property type="entry name" value="PP2C-like"/>
    <property type="match status" value="1"/>
</dbReference>
<evidence type="ECO:0000256" key="10">
    <source>
        <dbReference type="ARBA" id="ARBA00022912"/>
    </source>
</evidence>
<keyword evidence="7" id="KW-0479">Metal-binding</keyword>
<dbReference type="Pfam" id="PF00481">
    <property type="entry name" value="PP2C"/>
    <property type="match status" value="1"/>
</dbReference>
<reference evidence="23" key="1">
    <citation type="submission" date="2020-03" db="EMBL/GenBank/DDBJ databases">
        <authorList>
            <person name="Weist P."/>
        </authorList>
    </citation>
    <scope>NUCLEOTIDE SEQUENCE</scope>
</reference>
<dbReference type="SMART" id="SM00331">
    <property type="entry name" value="PP2C_SIG"/>
    <property type="match status" value="1"/>
</dbReference>
<comment type="catalytic activity">
    <reaction evidence="15">
        <text>O-phospho-L-threonyl-[protein] + H2O = L-threonyl-[protein] + phosphate</text>
        <dbReference type="Rhea" id="RHEA:47004"/>
        <dbReference type="Rhea" id="RHEA-COMP:11060"/>
        <dbReference type="Rhea" id="RHEA-COMP:11605"/>
        <dbReference type="ChEBI" id="CHEBI:15377"/>
        <dbReference type="ChEBI" id="CHEBI:30013"/>
        <dbReference type="ChEBI" id="CHEBI:43474"/>
        <dbReference type="ChEBI" id="CHEBI:61977"/>
        <dbReference type="EC" id="3.1.3.16"/>
    </reaction>
</comment>
<evidence type="ECO:0000256" key="8">
    <source>
        <dbReference type="ARBA" id="ARBA00022801"/>
    </source>
</evidence>
<evidence type="ECO:0000256" key="18">
    <source>
        <dbReference type="ARBA" id="ARBA00076684"/>
    </source>
</evidence>
<evidence type="ECO:0000313" key="23">
    <source>
        <dbReference type="EMBL" id="CAB1454576.1"/>
    </source>
</evidence>